<name>A0AAD2FX98_9STRA</name>
<feature type="region of interest" description="Disordered" evidence="2">
    <location>
        <begin position="598"/>
        <end position="638"/>
    </location>
</feature>
<dbReference type="SUPFAM" id="SSF48452">
    <property type="entry name" value="TPR-like"/>
    <property type="match status" value="1"/>
</dbReference>
<dbReference type="GO" id="GO:0070034">
    <property type="term" value="F:telomerase RNA binding"/>
    <property type="evidence" value="ECO:0007669"/>
    <property type="project" value="TreeGrafter"/>
</dbReference>
<dbReference type="Pfam" id="PF10374">
    <property type="entry name" value="EST1"/>
    <property type="match status" value="1"/>
</dbReference>
<dbReference type="InterPro" id="IPR019734">
    <property type="entry name" value="TPR_rpt"/>
</dbReference>
<dbReference type="GO" id="GO:0042162">
    <property type="term" value="F:telomeric DNA binding"/>
    <property type="evidence" value="ECO:0007669"/>
    <property type="project" value="TreeGrafter"/>
</dbReference>
<reference evidence="5" key="1">
    <citation type="submission" date="2023-08" db="EMBL/GenBank/DDBJ databases">
        <authorList>
            <person name="Audoor S."/>
            <person name="Bilcke G."/>
        </authorList>
    </citation>
    <scope>NUCLEOTIDE SEQUENCE</scope>
</reference>
<dbReference type="InterPro" id="IPR045153">
    <property type="entry name" value="Est1/Ebs1-like"/>
</dbReference>
<comment type="caution">
    <text evidence="5">The sequence shown here is derived from an EMBL/GenBank/DDBJ whole genome shotgun (WGS) entry which is preliminary data.</text>
</comment>
<dbReference type="Pfam" id="PF10373">
    <property type="entry name" value="EST1_DNA_bind"/>
    <property type="match status" value="1"/>
</dbReference>
<proteinExistence type="predicted"/>
<evidence type="ECO:0000313" key="5">
    <source>
        <dbReference type="EMBL" id="CAJ1955359.1"/>
    </source>
</evidence>
<keyword evidence="6" id="KW-1185">Reference proteome</keyword>
<evidence type="ECO:0008006" key="7">
    <source>
        <dbReference type="Google" id="ProtNLM"/>
    </source>
</evidence>
<dbReference type="Proteomes" id="UP001295423">
    <property type="component" value="Unassembled WGS sequence"/>
</dbReference>
<feature type="domain" description="DNA/RNA-binding" evidence="3">
    <location>
        <begin position="189"/>
        <end position="479"/>
    </location>
</feature>
<organism evidence="5 6">
    <name type="scientific">Cylindrotheca closterium</name>
    <dbReference type="NCBI Taxonomy" id="2856"/>
    <lineage>
        <taxon>Eukaryota</taxon>
        <taxon>Sar</taxon>
        <taxon>Stramenopiles</taxon>
        <taxon>Ochrophyta</taxon>
        <taxon>Bacillariophyta</taxon>
        <taxon>Bacillariophyceae</taxon>
        <taxon>Bacillariophycidae</taxon>
        <taxon>Bacillariales</taxon>
        <taxon>Bacillariaceae</taxon>
        <taxon>Cylindrotheca</taxon>
    </lineage>
</organism>
<dbReference type="EMBL" id="CAKOGP040001881">
    <property type="protein sequence ID" value="CAJ1955359.1"/>
    <property type="molecule type" value="Genomic_DNA"/>
</dbReference>
<feature type="repeat" description="TPR" evidence="1">
    <location>
        <begin position="170"/>
        <end position="203"/>
    </location>
</feature>
<accession>A0AAD2FX98</accession>
<dbReference type="GO" id="GO:0000184">
    <property type="term" value="P:nuclear-transcribed mRNA catabolic process, nonsense-mediated decay"/>
    <property type="evidence" value="ECO:0007669"/>
    <property type="project" value="TreeGrafter"/>
</dbReference>
<dbReference type="Gene3D" id="1.25.40.10">
    <property type="entry name" value="Tetratricopeptide repeat domain"/>
    <property type="match status" value="1"/>
</dbReference>
<sequence length="783" mass="86893">MPDSQTHRPGVSLKRSPDAYISTKLKEAADLEHKLKASSDDNESVALQHSLCEVFGDILMSDPVAAKKNEISGRLWNVCFYSDISQLRSKISRAKRKKDHDDLKRLTREFKRRCEGGVALYDYLGRHFKTKLLIQADQSQTQDIGTQESSVDDSVEGISKSLEGVVESFFKVYIYLGDLHRYGENFSKAEDCYYNAVKLAPGKGNPYNQLAVVTQTKDPKMSCNALHWYCRSILATHQAFGTSPDNLERLFVANKGYLNEHSRNPKPPIYMPEKRKSSSELVRAQQQAATKSCLAHFVELLHEIIESRKPGDADDKDVDEEATRSRMSDVMASFESLLQATAFSDALLFKIVQICAFVCEICRTTTPISKELSRDFLLMTGATLATRLNSILTRMLEKAKAGSVRFLLPYQILCEYLRQIEESEGKEHDIFWKSFSEIANLVLKFSIRAKVAPNSYVLNGDINVPLKEYQQLRGYRPFNFLYKNYAAGNPFISAEDAVDALDLNPSQEHARNSAADINTTKIARFLAICKEYADNDRFPITFSDDAYSFVEKVAQDEDQDEHIDGADFTGSAPEVCDEDDAGDVVVFRAVEENVSDAFTSKQAQPPLAIPRNPNVANEGESETTHMAPPPEVLPPPAALLPPPGFTAPMHNPVSNQGRNLLPPMPPQQYPHPGVYGHVVQGYHMAPTPPPPPGMAPLQGVPAAEINGHVPFGQAWQVFGGPSNSTQSANPFAATMPIGSFGHAKPASPMFEDQHMTTDGTSLLDSALIDSLFMDDTKTNNPWK</sequence>
<evidence type="ECO:0000259" key="3">
    <source>
        <dbReference type="Pfam" id="PF10373"/>
    </source>
</evidence>
<dbReference type="AlphaFoldDB" id="A0AAD2FX98"/>
<evidence type="ECO:0000256" key="2">
    <source>
        <dbReference type="SAM" id="MobiDB-lite"/>
    </source>
</evidence>
<evidence type="ECO:0000259" key="4">
    <source>
        <dbReference type="Pfam" id="PF10374"/>
    </source>
</evidence>
<keyword evidence="1" id="KW-0802">TPR repeat</keyword>
<dbReference type="InterPro" id="IPR018834">
    <property type="entry name" value="DNA/RNA-bd_Est1-type"/>
</dbReference>
<feature type="domain" description="Telomerase activating protein Est1-like N-terminal" evidence="4">
    <location>
        <begin position="73"/>
        <end position="186"/>
    </location>
</feature>
<dbReference type="InterPro" id="IPR019458">
    <property type="entry name" value="Est1-like_N"/>
</dbReference>
<dbReference type="InterPro" id="IPR011990">
    <property type="entry name" value="TPR-like_helical_dom_sf"/>
</dbReference>
<gene>
    <name evidence="5" type="ORF">CYCCA115_LOCUS15714</name>
</gene>
<dbReference type="GO" id="GO:0005697">
    <property type="term" value="C:telomerase holoenzyme complex"/>
    <property type="evidence" value="ECO:0007669"/>
    <property type="project" value="TreeGrafter"/>
</dbReference>
<protein>
    <recommendedName>
        <fullName evidence="7">Protein SMG7</fullName>
    </recommendedName>
</protein>
<dbReference type="PANTHER" id="PTHR15696">
    <property type="entry name" value="SMG-7 SUPPRESSOR WITH MORPHOLOGICAL EFFECT ON GENITALIA PROTEIN 7"/>
    <property type="match status" value="1"/>
</dbReference>
<dbReference type="PANTHER" id="PTHR15696:SF0">
    <property type="entry name" value="TELOMERASE-BINDING PROTEIN EST1A"/>
    <property type="match status" value="1"/>
</dbReference>
<evidence type="ECO:0000313" key="6">
    <source>
        <dbReference type="Proteomes" id="UP001295423"/>
    </source>
</evidence>
<dbReference type="PROSITE" id="PS50005">
    <property type="entry name" value="TPR"/>
    <property type="match status" value="1"/>
</dbReference>
<evidence type="ECO:0000256" key="1">
    <source>
        <dbReference type="PROSITE-ProRule" id="PRU00339"/>
    </source>
</evidence>
<feature type="compositionally biased region" description="Pro residues" evidence="2">
    <location>
        <begin position="627"/>
        <end position="638"/>
    </location>
</feature>